<evidence type="ECO:0000256" key="2">
    <source>
        <dbReference type="SAM" id="MobiDB-lite"/>
    </source>
</evidence>
<dbReference type="Proteomes" id="UP000306102">
    <property type="component" value="Unassembled WGS sequence"/>
</dbReference>
<keyword evidence="1" id="KW-0175">Coiled coil</keyword>
<feature type="region of interest" description="Disordered" evidence="2">
    <location>
        <begin position="31"/>
        <end position="74"/>
    </location>
</feature>
<feature type="compositionally biased region" description="Acidic residues" evidence="2">
    <location>
        <begin position="52"/>
        <end position="62"/>
    </location>
</feature>
<evidence type="ECO:0000256" key="1">
    <source>
        <dbReference type="SAM" id="Coils"/>
    </source>
</evidence>
<protein>
    <submittedName>
        <fullName evidence="3">Uncharacterized protein</fullName>
    </submittedName>
</protein>
<dbReference type="EMBL" id="SDRB02000619">
    <property type="protein sequence ID" value="THG22919.1"/>
    <property type="molecule type" value="Genomic_DNA"/>
</dbReference>
<dbReference type="PANTHER" id="PTHR47587">
    <property type="entry name" value="OS05G0103500 PROTEIN"/>
    <property type="match status" value="1"/>
</dbReference>
<proteinExistence type="predicted"/>
<organism evidence="3 4">
    <name type="scientific">Camellia sinensis var. sinensis</name>
    <name type="common">China tea</name>
    <dbReference type="NCBI Taxonomy" id="542762"/>
    <lineage>
        <taxon>Eukaryota</taxon>
        <taxon>Viridiplantae</taxon>
        <taxon>Streptophyta</taxon>
        <taxon>Embryophyta</taxon>
        <taxon>Tracheophyta</taxon>
        <taxon>Spermatophyta</taxon>
        <taxon>Magnoliopsida</taxon>
        <taxon>eudicotyledons</taxon>
        <taxon>Gunneridae</taxon>
        <taxon>Pentapetalae</taxon>
        <taxon>asterids</taxon>
        <taxon>Ericales</taxon>
        <taxon>Theaceae</taxon>
        <taxon>Camellia</taxon>
    </lineage>
</organism>
<sequence>MKTINNNHERMNALGVKNITTCLKAAVQHKKLRKEKQIPNEENDDDYRLSEAEDGSDTESYDSFEREEQSKGNIANREIMYTKHRCGSRSILIRVEKPVRKCRKVQWSGEVIDFEYQGDVFADYENRIAHQKQISGDSEIPKLTAPVGWPIQPPIFLPLSRPPHSSSAELDAIRSAIQESEKVLEKLQKQEEVMVQEVTQRAKDLHDKEFKLPTQKPLPCLIEKNACFECYKENDKNPLKCADAVKIYKDCIRRASSAAK</sequence>
<dbReference type="AlphaFoldDB" id="A0A4S4F0I9"/>
<dbReference type="PANTHER" id="PTHR47587:SF2">
    <property type="entry name" value="OS05G0103500 PROTEIN"/>
    <property type="match status" value="1"/>
</dbReference>
<accession>A0A4S4F0I9</accession>
<reference evidence="3 4" key="1">
    <citation type="journal article" date="2018" name="Proc. Natl. Acad. Sci. U.S.A.">
        <title>Draft genome sequence of Camellia sinensis var. sinensis provides insights into the evolution of the tea genome and tea quality.</title>
        <authorList>
            <person name="Wei C."/>
            <person name="Yang H."/>
            <person name="Wang S."/>
            <person name="Zhao J."/>
            <person name="Liu C."/>
            <person name="Gao L."/>
            <person name="Xia E."/>
            <person name="Lu Y."/>
            <person name="Tai Y."/>
            <person name="She G."/>
            <person name="Sun J."/>
            <person name="Cao H."/>
            <person name="Tong W."/>
            <person name="Gao Q."/>
            <person name="Li Y."/>
            <person name="Deng W."/>
            <person name="Jiang X."/>
            <person name="Wang W."/>
            <person name="Chen Q."/>
            <person name="Zhang S."/>
            <person name="Li H."/>
            <person name="Wu J."/>
            <person name="Wang P."/>
            <person name="Li P."/>
            <person name="Shi C."/>
            <person name="Zheng F."/>
            <person name="Jian J."/>
            <person name="Huang B."/>
            <person name="Shan D."/>
            <person name="Shi M."/>
            <person name="Fang C."/>
            <person name="Yue Y."/>
            <person name="Li F."/>
            <person name="Li D."/>
            <person name="Wei S."/>
            <person name="Han B."/>
            <person name="Jiang C."/>
            <person name="Yin Y."/>
            <person name="Xia T."/>
            <person name="Zhang Z."/>
            <person name="Bennetzen J.L."/>
            <person name="Zhao S."/>
            <person name="Wan X."/>
        </authorList>
    </citation>
    <scope>NUCLEOTIDE SEQUENCE [LARGE SCALE GENOMIC DNA]</scope>
    <source>
        <strain evidence="4">cv. Shuchazao</strain>
        <tissue evidence="3">Leaf</tissue>
    </source>
</reference>
<evidence type="ECO:0000313" key="3">
    <source>
        <dbReference type="EMBL" id="THG22919.1"/>
    </source>
</evidence>
<evidence type="ECO:0000313" key="4">
    <source>
        <dbReference type="Proteomes" id="UP000306102"/>
    </source>
</evidence>
<gene>
    <name evidence="3" type="ORF">TEA_026966</name>
</gene>
<feature type="coiled-coil region" evidence="1">
    <location>
        <begin position="170"/>
        <end position="197"/>
    </location>
</feature>
<keyword evidence="4" id="KW-1185">Reference proteome</keyword>
<comment type="caution">
    <text evidence="3">The sequence shown here is derived from an EMBL/GenBank/DDBJ whole genome shotgun (WGS) entry which is preliminary data.</text>
</comment>
<name>A0A4S4F0I9_CAMSN</name>